<dbReference type="FunFam" id="3.30.70.270:FF:000001">
    <property type="entry name" value="Diguanylate cyclase domain protein"/>
    <property type="match status" value="1"/>
</dbReference>
<dbReference type="Gene3D" id="1.10.490.10">
    <property type="entry name" value="Globins"/>
    <property type="match status" value="1"/>
</dbReference>
<dbReference type="GO" id="GO:0043709">
    <property type="term" value="P:cell adhesion involved in single-species biofilm formation"/>
    <property type="evidence" value="ECO:0007669"/>
    <property type="project" value="TreeGrafter"/>
</dbReference>
<evidence type="ECO:0000259" key="5">
    <source>
        <dbReference type="PROSITE" id="PS50887"/>
    </source>
</evidence>
<dbReference type="InterPro" id="IPR043128">
    <property type="entry name" value="Rev_trsase/Diguanyl_cyclase"/>
</dbReference>
<dbReference type="GO" id="GO:1902201">
    <property type="term" value="P:negative regulation of bacterial-type flagellum-dependent cell motility"/>
    <property type="evidence" value="ECO:0007669"/>
    <property type="project" value="TreeGrafter"/>
</dbReference>
<evidence type="ECO:0000256" key="3">
    <source>
        <dbReference type="ARBA" id="ARBA00029839"/>
    </source>
</evidence>
<protein>
    <recommendedName>
        <fullName evidence="2">Diguanylate cyclase DosC</fullName>
        <ecNumber evidence="1">2.7.7.65</ecNumber>
    </recommendedName>
    <alternativeName>
        <fullName evidence="3">Direct oxygen-sensing cyclase</fullName>
    </alternativeName>
</protein>
<comment type="catalytic activity">
    <reaction evidence="4">
        <text>2 GTP = 3',3'-c-di-GMP + 2 diphosphate</text>
        <dbReference type="Rhea" id="RHEA:24898"/>
        <dbReference type="ChEBI" id="CHEBI:33019"/>
        <dbReference type="ChEBI" id="CHEBI:37565"/>
        <dbReference type="ChEBI" id="CHEBI:58805"/>
        <dbReference type="EC" id="2.7.7.65"/>
    </reaction>
</comment>
<proteinExistence type="predicted"/>
<dbReference type="Pfam" id="PF00990">
    <property type="entry name" value="GGDEF"/>
    <property type="match status" value="1"/>
</dbReference>
<keyword evidence="7" id="KW-1185">Reference proteome</keyword>
<dbReference type="EMBL" id="SGXC01000002">
    <property type="protein sequence ID" value="RZS80888.1"/>
    <property type="molecule type" value="Genomic_DNA"/>
</dbReference>
<dbReference type="InterPro" id="IPR029787">
    <property type="entry name" value="Nucleotide_cyclase"/>
</dbReference>
<evidence type="ECO:0000313" key="6">
    <source>
        <dbReference type="EMBL" id="RZS80888.1"/>
    </source>
</evidence>
<name>A0A4Q7NCW4_9BURK</name>
<dbReference type="InterPro" id="IPR012292">
    <property type="entry name" value="Globin/Proto"/>
</dbReference>
<evidence type="ECO:0000313" key="7">
    <source>
        <dbReference type="Proteomes" id="UP000292445"/>
    </source>
</evidence>
<dbReference type="NCBIfam" id="TIGR00254">
    <property type="entry name" value="GGDEF"/>
    <property type="match status" value="1"/>
</dbReference>
<dbReference type="InterPro" id="IPR048442">
    <property type="entry name" value="DosC_2nd"/>
</dbReference>
<dbReference type="GO" id="GO:0019825">
    <property type="term" value="F:oxygen binding"/>
    <property type="evidence" value="ECO:0007669"/>
    <property type="project" value="InterPro"/>
</dbReference>
<dbReference type="SUPFAM" id="SSF55073">
    <property type="entry name" value="Nucleotide cyclase"/>
    <property type="match status" value="1"/>
</dbReference>
<reference evidence="6 7" key="1">
    <citation type="submission" date="2019-02" db="EMBL/GenBank/DDBJ databases">
        <title>Genomic Encyclopedia of Type Strains, Phase IV (KMG-IV): sequencing the most valuable type-strain genomes for metagenomic binning, comparative biology and taxonomic classification.</title>
        <authorList>
            <person name="Goeker M."/>
        </authorList>
    </citation>
    <scope>NUCLEOTIDE SEQUENCE [LARGE SCALE GENOMIC DNA]</scope>
    <source>
        <strain evidence="6 7">K24</strain>
    </source>
</reference>
<dbReference type="InterPro" id="IPR044398">
    <property type="entry name" value="Globin-sensor_dom"/>
</dbReference>
<evidence type="ECO:0000256" key="1">
    <source>
        <dbReference type="ARBA" id="ARBA00012528"/>
    </source>
</evidence>
<dbReference type="GO" id="GO:0005886">
    <property type="term" value="C:plasma membrane"/>
    <property type="evidence" value="ECO:0007669"/>
    <property type="project" value="TreeGrafter"/>
</dbReference>
<dbReference type="CDD" id="cd01949">
    <property type="entry name" value="GGDEF"/>
    <property type="match status" value="1"/>
</dbReference>
<accession>A0A4Q7NCW4</accession>
<dbReference type="InterPro" id="IPR000160">
    <property type="entry name" value="GGDEF_dom"/>
</dbReference>
<feature type="domain" description="GGDEF" evidence="5">
    <location>
        <begin position="327"/>
        <end position="460"/>
    </location>
</feature>
<dbReference type="PROSITE" id="PS50887">
    <property type="entry name" value="GGDEF"/>
    <property type="match status" value="1"/>
</dbReference>
<dbReference type="SUPFAM" id="SSF46458">
    <property type="entry name" value="Globin-like"/>
    <property type="match status" value="1"/>
</dbReference>
<dbReference type="PANTHER" id="PTHR45138:SF9">
    <property type="entry name" value="DIGUANYLATE CYCLASE DGCM-RELATED"/>
    <property type="match status" value="1"/>
</dbReference>
<dbReference type="AlphaFoldDB" id="A0A4Q7NCW4"/>
<sequence>MPDDNHFSETLLAEEWRDLMDRLSPAGRELLSGIVHGSVRELADDFYAHMLADEQASAFLSSQQVHERLHASLQKWLLDVLTSADPQAIEGLIAAQRVIGDVHARLGIPVTLVARGARRLKLRLLERLAGDGPRERDRQTAMLYVSQVLDLSMEAMTASYSRSHERSARSDEAYRLFSLMQNLGTERERQRASLLDWENGLVYQIATDGPLADVQDLSASTFGLWFTHKGQPSFGDTPEIQAISSLIDATDAQLHGARTAAGQPAPRGQLLRAVRENVSQIKHVLGVLFEQMSELESGRDSLTQLMNRRFLPTVLRREVALAMRSRTSFALIMVDVDHFKSINDRYGHHAGDLALRAVASVLLNGMRSSDYAFRYGGEEFLLVLVETNEEQAWQIAERLRQQVAAERIMLPGDVSLQATISLGLAMHTDHPDYERPLSAADAALYAAKNLGRNRVERGSLGAVATARA</sequence>
<evidence type="ECO:0000256" key="2">
    <source>
        <dbReference type="ARBA" id="ARBA00015125"/>
    </source>
</evidence>
<evidence type="ECO:0000256" key="4">
    <source>
        <dbReference type="ARBA" id="ARBA00034247"/>
    </source>
</evidence>
<dbReference type="SMART" id="SM00267">
    <property type="entry name" value="GGDEF"/>
    <property type="match status" value="1"/>
</dbReference>
<dbReference type="RefSeq" id="WP_130358501.1">
    <property type="nucleotide sequence ID" value="NZ_SGXC01000002.1"/>
</dbReference>
<dbReference type="GO" id="GO:0052621">
    <property type="term" value="F:diguanylate cyclase activity"/>
    <property type="evidence" value="ECO:0007669"/>
    <property type="project" value="UniProtKB-EC"/>
</dbReference>
<dbReference type="InterPro" id="IPR050469">
    <property type="entry name" value="Diguanylate_Cyclase"/>
</dbReference>
<dbReference type="InterPro" id="IPR009050">
    <property type="entry name" value="Globin-like_sf"/>
</dbReference>
<dbReference type="EC" id="2.7.7.65" evidence="1"/>
<dbReference type="Gene3D" id="3.30.70.270">
    <property type="match status" value="1"/>
</dbReference>
<dbReference type="OrthoDB" id="9813903at2"/>
<gene>
    <name evidence="6" type="ORF">EV675_3501</name>
</gene>
<dbReference type="PANTHER" id="PTHR45138">
    <property type="entry name" value="REGULATORY COMPONENTS OF SENSORY TRANSDUCTION SYSTEM"/>
    <property type="match status" value="1"/>
</dbReference>
<dbReference type="Pfam" id="PF21118">
    <property type="entry name" value="DosC_2nd"/>
    <property type="match status" value="1"/>
</dbReference>
<comment type="caution">
    <text evidence="6">The sequence shown here is derived from an EMBL/GenBank/DDBJ whole genome shotgun (WGS) entry which is preliminary data.</text>
</comment>
<dbReference type="Proteomes" id="UP000292445">
    <property type="component" value="Unassembled WGS sequence"/>
</dbReference>
<dbReference type="GO" id="GO:0020037">
    <property type="term" value="F:heme binding"/>
    <property type="evidence" value="ECO:0007669"/>
    <property type="project" value="InterPro"/>
</dbReference>
<dbReference type="Pfam" id="PF11563">
    <property type="entry name" value="Protoglobin"/>
    <property type="match status" value="1"/>
</dbReference>
<organism evidence="6 7">
    <name type="scientific">Pigmentiphaga kullae</name>
    <dbReference type="NCBI Taxonomy" id="151784"/>
    <lineage>
        <taxon>Bacteria</taxon>
        <taxon>Pseudomonadati</taxon>
        <taxon>Pseudomonadota</taxon>
        <taxon>Betaproteobacteria</taxon>
        <taxon>Burkholderiales</taxon>
        <taxon>Alcaligenaceae</taxon>
        <taxon>Pigmentiphaga</taxon>
    </lineage>
</organism>